<accession>A0A7M5V799</accession>
<dbReference type="OrthoDB" id="6371598at2759"/>
<dbReference type="EnsemblMetazoa" id="CLYHEMT012694.1">
    <property type="protein sequence ID" value="CLYHEMP012694.1"/>
    <property type="gene ID" value="CLYHEMG012694"/>
</dbReference>
<name>A0A7M5V799_9CNID</name>
<dbReference type="AlphaFoldDB" id="A0A7M5V799"/>
<feature type="chain" id="PRO_5029568124" evidence="1">
    <location>
        <begin position="21"/>
        <end position="172"/>
    </location>
</feature>
<feature type="signal peptide" evidence="1">
    <location>
        <begin position="1"/>
        <end position="20"/>
    </location>
</feature>
<keyword evidence="3" id="KW-1185">Reference proteome</keyword>
<proteinExistence type="predicted"/>
<reference evidence="2" key="1">
    <citation type="submission" date="2021-01" db="UniProtKB">
        <authorList>
            <consortium name="EnsemblMetazoa"/>
        </authorList>
    </citation>
    <scope>IDENTIFICATION</scope>
</reference>
<dbReference type="GeneID" id="136815199"/>
<evidence type="ECO:0000313" key="3">
    <source>
        <dbReference type="Proteomes" id="UP000594262"/>
    </source>
</evidence>
<evidence type="ECO:0000313" key="2">
    <source>
        <dbReference type="EnsemblMetazoa" id="CLYHEMP012694.1"/>
    </source>
</evidence>
<evidence type="ECO:0000256" key="1">
    <source>
        <dbReference type="SAM" id="SignalP"/>
    </source>
</evidence>
<keyword evidence="1" id="KW-0732">Signal</keyword>
<dbReference type="RefSeq" id="XP_066927748.1">
    <property type="nucleotide sequence ID" value="XM_067071647.1"/>
</dbReference>
<dbReference type="Proteomes" id="UP000594262">
    <property type="component" value="Unplaced"/>
</dbReference>
<organism evidence="2 3">
    <name type="scientific">Clytia hemisphaerica</name>
    <dbReference type="NCBI Taxonomy" id="252671"/>
    <lineage>
        <taxon>Eukaryota</taxon>
        <taxon>Metazoa</taxon>
        <taxon>Cnidaria</taxon>
        <taxon>Hydrozoa</taxon>
        <taxon>Hydroidolina</taxon>
        <taxon>Leptothecata</taxon>
        <taxon>Obeliida</taxon>
        <taxon>Clytiidae</taxon>
        <taxon>Clytia</taxon>
    </lineage>
</organism>
<protein>
    <submittedName>
        <fullName evidence="2">Uncharacterized protein</fullName>
    </submittedName>
</protein>
<sequence length="172" mass="18572">MTFDLAATFVFLILLVGSSTSTIEKDSLEGPNAACDCNYHPGGCTISKIAPANYACKCQYKGAWTCNGYVVECREPNDDKCRQPDNSFRSCMQGDGDCQGYKEGNCDCDYHPGGCKISSPPPAYAACRCNYKGAWTCGGHLVRCPVWNNHFCLNPDFSKATCQFGGGDCGGY</sequence>